<evidence type="ECO:0000313" key="1">
    <source>
        <dbReference type="EMBL" id="QFZ21457.1"/>
    </source>
</evidence>
<reference evidence="2" key="1">
    <citation type="journal article" date="2021" name="Curr. Microbiol.">
        <title>Complete genome of nocamycin-producing strain Saccharothrix syringae NRRL B-16468 reveals the biosynthetic potential for secondary metabolites.</title>
        <authorList>
            <person name="Mo X."/>
            <person name="Yang S."/>
        </authorList>
    </citation>
    <scope>NUCLEOTIDE SEQUENCE [LARGE SCALE GENOMIC DNA]</scope>
    <source>
        <strain evidence="2">ATCC 51364 / DSM 43886 / JCM 6844 / KCTC 9398 / NBRC 14523 / NRRL B-16468 / INA 2240</strain>
    </source>
</reference>
<evidence type="ECO:0000313" key="2">
    <source>
        <dbReference type="Proteomes" id="UP000325787"/>
    </source>
</evidence>
<organism evidence="1 2">
    <name type="scientific">Saccharothrix syringae</name>
    <name type="common">Nocardiopsis syringae</name>
    <dbReference type="NCBI Taxonomy" id="103733"/>
    <lineage>
        <taxon>Bacteria</taxon>
        <taxon>Bacillati</taxon>
        <taxon>Actinomycetota</taxon>
        <taxon>Actinomycetes</taxon>
        <taxon>Pseudonocardiales</taxon>
        <taxon>Pseudonocardiaceae</taxon>
        <taxon>Saccharothrix</taxon>
    </lineage>
</organism>
<gene>
    <name evidence="1" type="ORF">EKG83_32350</name>
</gene>
<proteinExistence type="predicted"/>
<dbReference type="Proteomes" id="UP000325787">
    <property type="component" value="Chromosome"/>
</dbReference>
<protein>
    <submittedName>
        <fullName evidence="1">Uncharacterized protein</fullName>
    </submittedName>
</protein>
<dbReference type="RefSeq" id="WP_033434868.1">
    <property type="nucleotide sequence ID" value="NZ_CP034550.1"/>
</dbReference>
<dbReference type="KEGG" id="ssyi:EKG83_32350"/>
<dbReference type="Pfam" id="PF19681">
    <property type="entry name" value="DUF6183"/>
    <property type="match status" value="1"/>
</dbReference>
<dbReference type="AlphaFoldDB" id="A0A5Q0H5H5"/>
<name>A0A5Q0H5H5_SACSY</name>
<keyword evidence="2" id="KW-1185">Reference proteome</keyword>
<accession>A0A5Q0H5H5</accession>
<dbReference type="OrthoDB" id="3872040at2"/>
<dbReference type="InterPro" id="IPR045756">
    <property type="entry name" value="DUF6183"/>
</dbReference>
<dbReference type="EMBL" id="CP034550">
    <property type="protein sequence ID" value="QFZ21457.1"/>
    <property type="molecule type" value="Genomic_DNA"/>
</dbReference>
<sequence length="369" mass="37932">MGERIAEIVSGLTGLTDVNGLWREVDRRLARGDAAFVADLGIALARAHGTAVRPAWQYRSVFQRLVRSLALGTGDVAQAVRLVAEVPTGRDLAGRVASLLAAGRPVADLAVVFAGDGAPGGAVEELRACLVHELVLRGVAVAEVPGIAGWATSPHWRDHPLGWLPLELSEVEGEPLLPSYSVTGTGAAVPFGLPAGRSIPPGEPVPPMAEVAAADAVTEAVDNWVDESNGRIEARVFEPATPLAPDSVPSALAALDLECLDGGDVPRVVACPPAHAWQVLFAAASGGGAYSSGHRGARGRLAAWNSLAGLVGTPVGASAGEVGARVGECAWYGFEADTDWFAGVVWSIGLAVLDPDGRRLAVLAATDTD</sequence>